<feature type="region of interest" description="Disordered" evidence="1">
    <location>
        <begin position="522"/>
        <end position="552"/>
    </location>
</feature>
<reference evidence="2" key="1">
    <citation type="journal article" date="2023" name="Mol. Phylogenet. Evol.">
        <title>Genome-scale phylogeny and comparative genomics of the fungal order Sordariales.</title>
        <authorList>
            <person name="Hensen N."/>
            <person name="Bonometti L."/>
            <person name="Westerberg I."/>
            <person name="Brannstrom I.O."/>
            <person name="Guillou S."/>
            <person name="Cros-Aarteil S."/>
            <person name="Calhoun S."/>
            <person name="Haridas S."/>
            <person name="Kuo A."/>
            <person name="Mondo S."/>
            <person name="Pangilinan J."/>
            <person name="Riley R."/>
            <person name="LaButti K."/>
            <person name="Andreopoulos B."/>
            <person name="Lipzen A."/>
            <person name="Chen C."/>
            <person name="Yan M."/>
            <person name="Daum C."/>
            <person name="Ng V."/>
            <person name="Clum A."/>
            <person name="Steindorff A."/>
            <person name="Ohm R.A."/>
            <person name="Martin F."/>
            <person name="Silar P."/>
            <person name="Natvig D.O."/>
            <person name="Lalanne C."/>
            <person name="Gautier V."/>
            <person name="Ament-Velasquez S.L."/>
            <person name="Kruys A."/>
            <person name="Hutchinson M.I."/>
            <person name="Powell A.J."/>
            <person name="Barry K."/>
            <person name="Miller A.N."/>
            <person name="Grigoriev I.V."/>
            <person name="Debuchy R."/>
            <person name="Gladieux P."/>
            <person name="Hiltunen Thoren M."/>
            <person name="Johannesson H."/>
        </authorList>
    </citation>
    <scope>NUCLEOTIDE SEQUENCE</scope>
    <source>
        <strain evidence="2">SMH4131-1</strain>
    </source>
</reference>
<dbReference type="Proteomes" id="UP001286456">
    <property type="component" value="Unassembled WGS sequence"/>
</dbReference>
<proteinExistence type="predicted"/>
<feature type="compositionally biased region" description="Polar residues" evidence="1">
    <location>
        <begin position="121"/>
        <end position="135"/>
    </location>
</feature>
<sequence length="697" mass="74999">MATQKGSLAVNGTAPQPASTSTSVSASASSVDIGMPDALPQHEALASAQALKRVVTMYQTRRSKRHPKPAFQVPEAPQLTTLGGDEPSYDEAVHTARSSSTRSSSADETDKSGRTMDHAGSDTTNLTTPEMSGSDSEMHMAGSKRKHGQVTESLSEEHAVDEAWPSESATIAQAATETEEQAPDVSKAAKKLKKSKSSATDDAADEPQAAAKKAAAESKASVTTGSVRGAEEPATLTSGRKKRKKQQLEDEGDESVQPKKSKSSPPDSISMTPAIPPSPKRNGVKLRPKEYFEQRVHEMLSDPLGFDDMVHDDTRPQSRPRYRRFGFRWIKKPKTHISPALMSGGLGVAPSKKAPANNTRSSDKLSKQVLKNGHNKKVAADIRDIRETAGGSTGMRKNAGQKGSNSSPKYNKSAYSPVPTVSDVNATSVSGAIPRAHPGASRKDMYGLQPTMTTERETPGAMQMGEGGLARVKKNVYHLPRDTPRRRADIKMPSPERAWFKRDFQSGQRRNYNLPMFSSLAAQSDAGPKRQAQENEDSLAHSPSSDGGGFIRGRVSGAVFDLPKTGNDKDVTSMDKFLATKEVASPKTTINEDHRHLDMDAALAPIGKEICDDIMARITASNNSGSLQKPSYHDQRHVSADNILASPKNVVVINDDLVRIITPTAFNSCPTTPTRVTSPYATNGSDLRQQQRSIGSS</sequence>
<feature type="region of interest" description="Disordered" evidence="1">
    <location>
        <begin position="58"/>
        <end position="290"/>
    </location>
</feature>
<feature type="compositionally biased region" description="Basic and acidic residues" evidence="1">
    <location>
        <begin position="378"/>
        <end position="387"/>
    </location>
</feature>
<feature type="region of interest" description="Disordered" evidence="1">
    <location>
        <begin position="671"/>
        <end position="697"/>
    </location>
</feature>
<gene>
    <name evidence="2" type="ORF">B0T19DRAFT_396588</name>
</gene>
<dbReference type="EMBL" id="JAUEPO010000001">
    <property type="protein sequence ID" value="KAK3336893.1"/>
    <property type="molecule type" value="Genomic_DNA"/>
</dbReference>
<keyword evidence="3" id="KW-1185">Reference proteome</keyword>
<feature type="region of interest" description="Disordered" evidence="1">
    <location>
        <begin position="1"/>
        <end position="32"/>
    </location>
</feature>
<feature type="compositionally biased region" description="Low complexity" evidence="1">
    <location>
        <begin position="95"/>
        <end position="106"/>
    </location>
</feature>
<feature type="compositionally biased region" description="Basic and acidic residues" evidence="1">
    <location>
        <begin position="108"/>
        <end position="120"/>
    </location>
</feature>
<comment type="caution">
    <text evidence="2">The sequence shown here is derived from an EMBL/GenBank/DDBJ whole genome shotgun (WGS) entry which is preliminary data.</text>
</comment>
<feature type="compositionally biased region" description="Low complexity" evidence="1">
    <location>
        <begin position="166"/>
        <end position="176"/>
    </location>
</feature>
<evidence type="ECO:0000313" key="3">
    <source>
        <dbReference type="Proteomes" id="UP001286456"/>
    </source>
</evidence>
<protein>
    <submittedName>
        <fullName evidence="2">Uncharacterized protein</fullName>
    </submittedName>
</protein>
<feature type="compositionally biased region" description="Low complexity" evidence="1">
    <location>
        <begin position="18"/>
        <end position="31"/>
    </location>
</feature>
<dbReference type="AlphaFoldDB" id="A0AAE0J4Q0"/>
<feature type="region of interest" description="Disordered" evidence="1">
    <location>
        <begin position="341"/>
        <end position="417"/>
    </location>
</feature>
<reference evidence="2" key="2">
    <citation type="submission" date="2023-06" db="EMBL/GenBank/DDBJ databases">
        <authorList>
            <consortium name="Lawrence Berkeley National Laboratory"/>
            <person name="Haridas S."/>
            <person name="Hensen N."/>
            <person name="Bonometti L."/>
            <person name="Westerberg I."/>
            <person name="Brannstrom I.O."/>
            <person name="Guillou S."/>
            <person name="Cros-Aarteil S."/>
            <person name="Calhoun S."/>
            <person name="Kuo A."/>
            <person name="Mondo S."/>
            <person name="Pangilinan J."/>
            <person name="Riley R."/>
            <person name="Labutti K."/>
            <person name="Andreopoulos B."/>
            <person name="Lipzen A."/>
            <person name="Chen C."/>
            <person name="Yanf M."/>
            <person name="Daum C."/>
            <person name="Ng V."/>
            <person name="Clum A."/>
            <person name="Steindorff A."/>
            <person name="Ohm R."/>
            <person name="Martin F."/>
            <person name="Silar P."/>
            <person name="Natvig D."/>
            <person name="Lalanne C."/>
            <person name="Gautier V."/>
            <person name="Ament-Velasquez S.L."/>
            <person name="Kruys A."/>
            <person name="Hutchinson M.I."/>
            <person name="Powell A.J."/>
            <person name="Barry K."/>
            <person name="Miller A.N."/>
            <person name="Grigoriev I.V."/>
            <person name="Debuchy R."/>
            <person name="Gladieux P."/>
            <person name="Thoren M.H."/>
            <person name="Johannesson H."/>
        </authorList>
    </citation>
    <scope>NUCLEOTIDE SEQUENCE</scope>
    <source>
        <strain evidence="2">SMH4131-1</strain>
    </source>
</reference>
<evidence type="ECO:0000313" key="2">
    <source>
        <dbReference type="EMBL" id="KAK3336893.1"/>
    </source>
</evidence>
<feature type="compositionally biased region" description="Polar residues" evidence="1">
    <location>
        <begin position="401"/>
        <end position="414"/>
    </location>
</feature>
<name>A0AAE0J4Q0_9PEZI</name>
<accession>A0AAE0J4Q0</accession>
<evidence type="ECO:0000256" key="1">
    <source>
        <dbReference type="SAM" id="MobiDB-lite"/>
    </source>
</evidence>
<organism evidence="2 3">
    <name type="scientific">Cercophora scortea</name>
    <dbReference type="NCBI Taxonomy" id="314031"/>
    <lineage>
        <taxon>Eukaryota</taxon>
        <taxon>Fungi</taxon>
        <taxon>Dikarya</taxon>
        <taxon>Ascomycota</taxon>
        <taxon>Pezizomycotina</taxon>
        <taxon>Sordariomycetes</taxon>
        <taxon>Sordariomycetidae</taxon>
        <taxon>Sordariales</taxon>
        <taxon>Lasiosphaeriaceae</taxon>
        <taxon>Cercophora</taxon>
    </lineage>
</organism>
<feature type="compositionally biased region" description="Low complexity" evidence="1">
    <location>
        <begin position="197"/>
        <end position="220"/>
    </location>
</feature>